<dbReference type="STRING" id="1076256.A0A2H3BNQ0"/>
<protein>
    <submittedName>
        <fullName evidence="1">Uncharacterized protein</fullName>
    </submittedName>
</protein>
<evidence type="ECO:0000313" key="1">
    <source>
        <dbReference type="EMBL" id="PBK66187.1"/>
    </source>
</evidence>
<keyword evidence="2" id="KW-1185">Reference proteome</keyword>
<dbReference type="Proteomes" id="UP000218334">
    <property type="component" value="Unassembled WGS sequence"/>
</dbReference>
<name>A0A2H3BNQ0_9AGAR</name>
<proteinExistence type="predicted"/>
<dbReference type="EMBL" id="KZ293442">
    <property type="protein sequence ID" value="PBK66187.1"/>
    <property type="molecule type" value="Genomic_DNA"/>
</dbReference>
<organism evidence="1 2">
    <name type="scientific">Armillaria solidipes</name>
    <dbReference type="NCBI Taxonomy" id="1076256"/>
    <lineage>
        <taxon>Eukaryota</taxon>
        <taxon>Fungi</taxon>
        <taxon>Dikarya</taxon>
        <taxon>Basidiomycota</taxon>
        <taxon>Agaricomycotina</taxon>
        <taxon>Agaricomycetes</taxon>
        <taxon>Agaricomycetidae</taxon>
        <taxon>Agaricales</taxon>
        <taxon>Marasmiineae</taxon>
        <taxon>Physalacriaceae</taxon>
        <taxon>Armillaria</taxon>
    </lineage>
</organism>
<gene>
    <name evidence="1" type="ORF">ARMSODRAFT_844459</name>
</gene>
<reference evidence="2" key="1">
    <citation type="journal article" date="2017" name="Nat. Ecol. Evol.">
        <title>Genome expansion and lineage-specific genetic innovations in the forest pathogenic fungi Armillaria.</title>
        <authorList>
            <person name="Sipos G."/>
            <person name="Prasanna A.N."/>
            <person name="Walter M.C."/>
            <person name="O'Connor E."/>
            <person name="Balint B."/>
            <person name="Krizsan K."/>
            <person name="Kiss B."/>
            <person name="Hess J."/>
            <person name="Varga T."/>
            <person name="Slot J."/>
            <person name="Riley R."/>
            <person name="Boka B."/>
            <person name="Rigling D."/>
            <person name="Barry K."/>
            <person name="Lee J."/>
            <person name="Mihaltcheva S."/>
            <person name="LaButti K."/>
            <person name="Lipzen A."/>
            <person name="Waldron R."/>
            <person name="Moloney N.M."/>
            <person name="Sperisen C."/>
            <person name="Kredics L."/>
            <person name="Vagvoelgyi C."/>
            <person name="Patrignani A."/>
            <person name="Fitzpatrick D."/>
            <person name="Nagy I."/>
            <person name="Doyle S."/>
            <person name="Anderson J.B."/>
            <person name="Grigoriev I.V."/>
            <person name="Gueldener U."/>
            <person name="Muensterkoetter M."/>
            <person name="Nagy L.G."/>
        </authorList>
    </citation>
    <scope>NUCLEOTIDE SEQUENCE [LARGE SCALE GENOMIC DNA]</scope>
    <source>
        <strain evidence="2">28-4</strain>
    </source>
</reference>
<dbReference type="AlphaFoldDB" id="A0A2H3BNQ0"/>
<feature type="non-terminal residue" evidence="1">
    <location>
        <position position="64"/>
    </location>
</feature>
<accession>A0A2H3BNQ0</accession>
<evidence type="ECO:0000313" key="2">
    <source>
        <dbReference type="Proteomes" id="UP000218334"/>
    </source>
</evidence>
<sequence length="64" mass="7458">NPGAFHGKRKEFLLAEHDGYRKAMQEDRVAKQLADITCRFFKRFAISLPDDIEPTKEELSYVDD</sequence>
<feature type="non-terminal residue" evidence="1">
    <location>
        <position position="1"/>
    </location>
</feature>